<dbReference type="Ensembl" id="ENSBTAT00000102780.1">
    <property type="protein sequence ID" value="ENSBTAP00000086203.1"/>
    <property type="gene ID" value="ENSBTAG00000067291.1"/>
</dbReference>
<reference evidence="2" key="1">
    <citation type="submission" date="2018-03" db="EMBL/GenBank/DDBJ databases">
        <title>ARS-UCD1.2.</title>
        <authorList>
            <person name="Rosen B.D."/>
            <person name="Bickhart D.M."/>
            <person name="Koren S."/>
            <person name="Schnabel R.D."/>
            <person name="Hall R."/>
            <person name="Zimin A."/>
            <person name="Dreischer C."/>
            <person name="Schultheiss S."/>
            <person name="Schroeder S.G."/>
            <person name="Elsik C.G."/>
            <person name="Couldrey C."/>
            <person name="Liu G.E."/>
            <person name="Van Tassell C.P."/>
            <person name="Phillippy A.M."/>
            <person name="Smith T.P.L."/>
            <person name="Medrano J.F."/>
        </authorList>
    </citation>
    <scope>NUCLEOTIDE SEQUENCE [LARGE SCALE GENOMIC DNA]</scope>
    <source>
        <strain evidence="2">Hereford</strain>
    </source>
</reference>
<feature type="region of interest" description="Disordered" evidence="1">
    <location>
        <begin position="1"/>
        <end position="24"/>
    </location>
</feature>
<dbReference type="Proteomes" id="UP000009136">
    <property type="component" value="Chromosome 14"/>
</dbReference>
<evidence type="ECO:0000313" key="2">
    <source>
        <dbReference type="Ensembl" id="ENSBTAP00000086203.1"/>
    </source>
</evidence>
<reference evidence="2" key="3">
    <citation type="submission" date="2025-09" db="UniProtKB">
        <authorList>
            <consortium name="Ensembl"/>
        </authorList>
    </citation>
    <scope>IDENTIFICATION</scope>
    <source>
        <strain evidence="2">Hereford</strain>
    </source>
</reference>
<feature type="compositionally biased region" description="Basic residues" evidence="1">
    <location>
        <begin position="1"/>
        <end position="12"/>
    </location>
</feature>
<evidence type="ECO:0000313" key="3">
    <source>
        <dbReference type="Proteomes" id="UP000009136"/>
    </source>
</evidence>
<protein>
    <submittedName>
        <fullName evidence="2">Uncharacterized protein</fullName>
    </submittedName>
</protein>
<reference evidence="2" key="2">
    <citation type="submission" date="2025-08" db="UniProtKB">
        <authorList>
            <consortium name="Ensembl"/>
        </authorList>
    </citation>
    <scope>IDENTIFICATION</scope>
    <source>
        <strain evidence="2">Hereford</strain>
    </source>
</reference>
<proteinExistence type="predicted"/>
<keyword evidence="3" id="KW-1185">Reference proteome</keyword>
<organism evidence="2 3">
    <name type="scientific">Bos taurus</name>
    <name type="common">Bovine</name>
    <dbReference type="NCBI Taxonomy" id="9913"/>
    <lineage>
        <taxon>Eukaryota</taxon>
        <taxon>Metazoa</taxon>
        <taxon>Chordata</taxon>
        <taxon>Craniata</taxon>
        <taxon>Vertebrata</taxon>
        <taxon>Euteleostomi</taxon>
        <taxon>Mammalia</taxon>
        <taxon>Eutheria</taxon>
        <taxon>Laurasiatheria</taxon>
        <taxon>Artiodactyla</taxon>
        <taxon>Ruminantia</taxon>
        <taxon>Pecora</taxon>
        <taxon>Bovidae</taxon>
        <taxon>Bovinae</taxon>
        <taxon>Bos</taxon>
    </lineage>
</organism>
<evidence type="ECO:0000256" key="1">
    <source>
        <dbReference type="SAM" id="MobiDB-lite"/>
    </source>
</evidence>
<sequence>MAAAWRQRRLRQSARPALNEQGWD</sequence>
<dbReference type="GeneTree" id="ENSGT01110000271810"/>
<dbReference type="AlphaFoldDB" id="A0AAA9SLS3"/>
<name>A0AAA9SLS3_BOVIN</name>
<accession>A0AAA9SLS3</accession>